<feature type="region of interest" description="Disordered" evidence="1">
    <location>
        <begin position="1"/>
        <end position="81"/>
    </location>
</feature>
<evidence type="ECO:0000313" key="2">
    <source>
        <dbReference type="EMBL" id="GGK81666.1"/>
    </source>
</evidence>
<dbReference type="RefSeq" id="WP_022922515.1">
    <property type="nucleotide sequence ID" value="NZ_BMLB01000007.1"/>
</dbReference>
<keyword evidence="3" id="KW-1185">Reference proteome</keyword>
<feature type="compositionally biased region" description="Basic and acidic residues" evidence="1">
    <location>
        <begin position="1"/>
        <end position="10"/>
    </location>
</feature>
<name>A0ABQ2FF39_9MICO</name>
<accession>A0ABQ2FF39</accession>
<feature type="compositionally biased region" description="Basic residues" evidence="1">
    <location>
        <begin position="22"/>
        <end position="31"/>
    </location>
</feature>
<evidence type="ECO:0000256" key="1">
    <source>
        <dbReference type="SAM" id="MobiDB-lite"/>
    </source>
</evidence>
<reference evidence="3" key="1">
    <citation type="journal article" date="2019" name="Int. J. Syst. Evol. Microbiol.">
        <title>The Global Catalogue of Microorganisms (GCM) 10K type strain sequencing project: providing services to taxonomists for standard genome sequencing and annotation.</title>
        <authorList>
            <consortium name="The Broad Institute Genomics Platform"/>
            <consortium name="The Broad Institute Genome Sequencing Center for Infectious Disease"/>
            <person name="Wu L."/>
            <person name="Ma J."/>
        </authorList>
    </citation>
    <scope>NUCLEOTIDE SEQUENCE [LARGE SCALE GENOMIC DNA]</scope>
    <source>
        <strain evidence="3">CGMCC 1.5362</strain>
    </source>
</reference>
<evidence type="ECO:0000313" key="3">
    <source>
        <dbReference type="Proteomes" id="UP000662111"/>
    </source>
</evidence>
<protein>
    <submittedName>
        <fullName evidence="2">Uncharacterized protein</fullName>
    </submittedName>
</protein>
<dbReference type="EMBL" id="BMLB01000007">
    <property type="protein sequence ID" value="GGK81666.1"/>
    <property type="molecule type" value="Genomic_DNA"/>
</dbReference>
<feature type="compositionally biased region" description="Basic and acidic residues" evidence="1">
    <location>
        <begin position="66"/>
        <end position="81"/>
    </location>
</feature>
<dbReference type="Proteomes" id="UP000662111">
    <property type="component" value="Unassembled WGS sequence"/>
</dbReference>
<sequence>MSGADPRDTASDPGQGPARGPVHARRRRHRRVDAPPTNPEADRADDVPAGPRATRPATPPPGLSPDARDAWIRDQRPPHWD</sequence>
<proteinExistence type="predicted"/>
<organism evidence="2 3">
    <name type="scientific">Ornithinimicrobium pekingense</name>
    <dbReference type="NCBI Taxonomy" id="384677"/>
    <lineage>
        <taxon>Bacteria</taxon>
        <taxon>Bacillati</taxon>
        <taxon>Actinomycetota</taxon>
        <taxon>Actinomycetes</taxon>
        <taxon>Micrococcales</taxon>
        <taxon>Ornithinimicrobiaceae</taxon>
        <taxon>Ornithinimicrobium</taxon>
    </lineage>
</organism>
<gene>
    <name evidence="2" type="ORF">GCM10011509_32630</name>
</gene>
<comment type="caution">
    <text evidence="2">The sequence shown here is derived from an EMBL/GenBank/DDBJ whole genome shotgun (WGS) entry which is preliminary data.</text>
</comment>